<keyword evidence="3" id="KW-1003">Cell membrane</keyword>
<evidence type="ECO:0000256" key="5">
    <source>
        <dbReference type="ARBA" id="ARBA00022970"/>
    </source>
</evidence>
<protein>
    <submittedName>
        <fullName evidence="11">Urea transport system permease protein</fullName>
    </submittedName>
</protein>
<keyword evidence="10" id="KW-0732">Signal</keyword>
<evidence type="ECO:0000256" key="9">
    <source>
        <dbReference type="SAM" id="Phobius"/>
    </source>
</evidence>
<dbReference type="Pfam" id="PF02653">
    <property type="entry name" value="BPD_transp_2"/>
    <property type="match status" value="1"/>
</dbReference>
<proteinExistence type="inferred from homology"/>
<feature type="chain" id="PRO_5045109374" evidence="10">
    <location>
        <begin position="32"/>
        <end position="538"/>
    </location>
</feature>
<keyword evidence="4 9" id="KW-0812">Transmembrane</keyword>
<evidence type="ECO:0000313" key="11">
    <source>
        <dbReference type="EMBL" id="SDG14808.1"/>
    </source>
</evidence>
<dbReference type="PANTHER" id="PTHR11795:SF447">
    <property type="entry name" value="ABC TRANSPORTER PERMEASE PROTEIN"/>
    <property type="match status" value="1"/>
</dbReference>
<reference evidence="11 12" key="1">
    <citation type="submission" date="2016-10" db="EMBL/GenBank/DDBJ databases">
        <authorList>
            <person name="Varghese N."/>
            <person name="Submissions S."/>
        </authorList>
    </citation>
    <scope>NUCLEOTIDE SEQUENCE [LARGE SCALE GENOMIC DNA]</scope>
    <source>
        <strain evidence="11 12">DSM 26672</strain>
    </source>
</reference>
<feature type="transmembrane region" description="Helical" evidence="9">
    <location>
        <begin position="388"/>
        <end position="405"/>
    </location>
</feature>
<evidence type="ECO:0000256" key="3">
    <source>
        <dbReference type="ARBA" id="ARBA00022475"/>
    </source>
</evidence>
<keyword evidence="5" id="KW-0029">Amino-acid transport</keyword>
<gene>
    <name evidence="11" type="ORF">SAMN05421844_10362</name>
</gene>
<feature type="signal peptide" evidence="10">
    <location>
        <begin position="1"/>
        <end position="31"/>
    </location>
</feature>
<feature type="transmembrane region" description="Helical" evidence="9">
    <location>
        <begin position="305"/>
        <end position="325"/>
    </location>
</feature>
<evidence type="ECO:0000313" key="12">
    <source>
        <dbReference type="Proteomes" id="UP000199468"/>
    </source>
</evidence>
<comment type="similarity">
    <text evidence="8">Belongs to the binding-protein-dependent transport system permease family. LivHM subfamily.</text>
</comment>
<dbReference type="InterPro" id="IPR017779">
    <property type="entry name" value="ABC_UrtB_bac"/>
</dbReference>
<organism evidence="11 12">
    <name type="scientific">Bosea robiniae</name>
    <dbReference type="NCBI Taxonomy" id="1036780"/>
    <lineage>
        <taxon>Bacteria</taxon>
        <taxon>Pseudomonadati</taxon>
        <taxon>Pseudomonadota</taxon>
        <taxon>Alphaproteobacteria</taxon>
        <taxon>Hyphomicrobiales</taxon>
        <taxon>Boseaceae</taxon>
        <taxon>Bosea</taxon>
    </lineage>
</organism>
<dbReference type="InterPro" id="IPR001851">
    <property type="entry name" value="ABC_transp_permease"/>
</dbReference>
<comment type="caution">
    <text evidence="11">The sequence shown here is derived from an EMBL/GenBank/DDBJ whole genome shotgun (WGS) entry which is preliminary data.</text>
</comment>
<keyword evidence="2" id="KW-0813">Transport</keyword>
<feature type="transmembrane region" description="Helical" evidence="9">
    <location>
        <begin position="246"/>
        <end position="273"/>
    </location>
</feature>
<keyword evidence="7 9" id="KW-0472">Membrane</keyword>
<sequence>MRTGSMPILHRLKHGLVILVALVAASVASFAQTADEAFTRLAADSYSDTSRAIELLVSTAHPNAALIVEALSDGRLLSGPGGVAVKTSSGAFVDARTGQPLAVAPEGLKAVRLNNAVRRAVQAALGGLGLLNPDPAKRTAAAEAVFKSRDAGLLPIVETAIGKEADPRALAALRQAQAAILIAKPDAQPLDRLAAIEVLHERGDQDALATLRALPGDATPALKEAQAKAITAIEGRLKLWAVAQNLWYGLSLGSVLLLAAIGLAITFGVMGVINMAHGEMVMLGAYTTFVVQELIRTNAPWLFDWSLAIALPAAFIVAGAIGIAIERGVIRFLYGRPLETLLATWGISLILQQAVRTAFGPTNREVGAPSFMSGAFELGGLAITYNRLWIIVFAALVFAALLAILKLTPMGLQMRAVTQNRRMASAMGIRTGRIDALTFGLGSGVAGLAGVALSQIDNVSPNLGQSYIIDSFMVVVFGGVGNLWGTLVGAMTLGVANKLLEPYAGAVLGKIALLVCIILFIQKRPRGLFALKGRAVEA</sequence>
<evidence type="ECO:0000256" key="8">
    <source>
        <dbReference type="ARBA" id="ARBA00037998"/>
    </source>
</evidence>
<feature type="transmembrane region" description="Helical" evidence="9">
    <location>
        <begin position="337"/>
        <end position="355"/>
    </location>
</feature>
<dbReference type="InterPro" id="IPR052157">
    <property type="entry name" value="BCAA_transport_permease"/>
</dbReference>
<dbReference type="PANTHER" id="PTHR11795">
    <property type="entry name" value="BRANCHED-CHAIN AMINO ACID TRANSPORT SYSTEM PERMEASE PROTEIN LIVH"/>
    <property type="match status" value="1"/>
</dbReference>
<keyword evidence="6 9" id="KW-1133">Transmembrane helix</keyword>
<evidence type="ECO:0000256" key="7">
    <source>
        <dbReference type="ARBA" id="ARBA00023136"/>
    </source>
</evidence>
<feature type="transmembrane region" description="Helical" evidence="9">
    <location>
        <begin position="502"/>
        <end position="521"/>
    </location>
</feature>
<evidence type="ECO:0000256" key="1">
    <source>
        <dbReference type="ARBA" id="ARBA00004651"/>
    </source>
</evidence>
<accession>A0ABY0NUL9</accession>
<dbReference type="Proteomes" id="UP000199468">
    <property type="component" value="Unassembled WGS sequence"/>
</dbReference>
<keyword evidence="12" id="KW-1185">Reference proteome</keyword>
<evidence type="ECO:0000256" key="6">
    <source>
        <dbReference type="ARBA" id="ARBA00022989"/>
    </source>
</evidence>
<dbReference type="CDD" id="cd06582">
    <property type="entry name" value="TM_PBP1_LivH_like"/>
    <property type="match status" value="1"/>
</dbReference>
<evidence type="ECO:0000256" key="4">
    <source>
        <dbReference type="ARBA" id="ARBA00022692"/>
    </source>
</evidence>
<evidence type="ECO:0000256" key="2">
    <source>
        <dbReference type="ARBA" id="ARBA00022448"/>
    </source>
</evidence>
<feature type="transmembrane region" description="Helical" evidence="9">
    <location>
        <begin position="472"/>
        <end position="496"/>
    </location>
</feature>
<name>A0ABY0NUL9_9HYPH</name>
<dbReference type="NCBIfam" id="TIGR03409">
    <property type="entry name" value="urea_trans_UrtB"/>
    <property type="match status" value="1"/>
</dbReference>
<dbReference type="EMBL" id="FNBZ01000003">
    <property type="protein sequence ID" value="SDG14808.1"/>
    <property type="molecule type" value="Genomic_DNA"/>
</dbReference>
<comment type="subcellular location">
    <subcellularLocation>
        <location evidence="1">Cell membrane</location>
        <topology evidence="1">Multi-pass membrane protein</topology>
    </subcellularLocation>
</comment>
<evidence type="ECO:0000256" key="10">
    <source>
        <dbReference type="SAM" id="SignalP"/>
    </source>
</evidence>